<dbReference type="EMBL" id="LVYI01000011">
    <property type="protein sequence ID" value="OAP55445.1"/>
    <property type="molecule type" value="Genomic_DNA"/>
</dbReference>
<name>A0A178Z8T8_9EURO</name>
<evidence type="ECO:0000313" key="3">
    <source>
        <dbReference type="Proteomes" id="UP000078343"/>
    </source>
</evidence>
<evidence type="ECO:0000313" key="2">
    <source>
        <dbReference type="EMBL" id="OAP55445.1"/>
    </source>
</evidence>
<dbReference type="GO" id="GO:0005829">
    <property type="term" value="C:cytosol"/>
    <property type="evidence" value="ECO:0007669"/>
    <property type="project" value="UniProtKB-SubCell"/>
</dbReference>
<dbReference type="RefSeq" id="XP_018688812.1">
    <property type="nucleotide sequence ID" value="XM_018841924.1"/>
</dbReference>
<proteinExistence type="predicted"/>
<protein>
    <recommendedName>
        <fullName evidence="1">Cytosolic endo-beta-N-acetylglucosaminidase TIM barrel domain-containing protein</fullName>
    </recommendedName>
</protein>
<feature type="domain" description="Cytosolic endo-beta-N-acetylglucosaminidase TIM barrel" evidence="1">
    <location>
        <begin position="80"/>
        <end position="403"/>
    </location>
</feature>
<organism evidence="2 3">
    <name type="scientific">Fonsecaea erecta</name>
    <dbReference type="NCBI Taxonomy" id="1367422"/>
    <lineage>
        <taxon>Eukaryota</taxon>
        <taxon>Fungi</taxon>
        <taxon>Dikarya</taxon>
        <taxon>Ascomycota</taxon>
        <taxon>Pezizomycotina</taxon>
        <taxon>Eurotiomycetes</taxon>
        <taxon>Chaetothyriomycetidae</taxon>
        <taxon>Chaetothyriales</taxon>
        <taxon>Herpotrichiellaceae</taxon>
        <taxon>Fonsecaea</taxon>
    </lineage>
</organism>
<dbReference type="PANTHER" id="PTHR13246">
    <property type="entry name" value="ENDO BETA N-ACETYLGLUCOSAMINIDASE"/>
    <property type="match status" value="1"/>
</dbReference>
<dbReference type="InterPro" id="IPR005201">
    <property type="entry name" value="TIM_ENGase"/>
</dbReference>
<dbReference type="STRING" id="1367422.A0A178Z8T8"/>
<dbReference type="Gene3D" id="3.20.20.80">
    <property type="entry name" value="Glycosidases"/>
    <property type="match status" value="1"/>
</dbReference>
<evidence type="ECO:0000259" key="1">
    <source>
        <dbReference type="Pfam" id="PF03644"/>
    </source>
</evidence>
<dbReference type="AlphaFoldDB" id="A0A178Z8T8"/>
<accession>A0A178Z8T8</accession>
<reference evidence="2 3" key="1">
    <citation type="submission" date="2016-04" db="EMBL/GenBank/DDBJ databases">
        <title>Draft genome of Fonsecaea erecta CBS 125763.</title>
        <authorList>
            <person name="Weiss V.A."/>
            <person name="Vicente V.A."/>
            <person name="Raittz R.T."/>
            <person name="Moreno L.F."/>
            <person name="De Souza E.M."/>
            <person name="Pedrosa F.O."/>
            <person name="Steffens M.B."/>
            <person name="Faoro H."/>
            <person name="Tadra-Sfeir M.Z."/>
            <person name="Najafzadeh M.J."/>
            <person name="Felipe M.S."/>
            <person name="Teixeira M."/>
            <person name="Sun J."/>
            <person name="Xi L."/>
            <person name="Gomes R."/>
            <person name="De Azevedo C.M."/>
            <person name="Salgado C.G."/>
            <person name="Da Silva M.B."/>
            <person name="Nascimento M.F."/>
            <person name="Queiroz-Telles F."/>
            <person name="Attili D.S."/>
            <person name="Gorbushina A."/>
        </authorList>
    </citation>
    <scope>NUCLEOTIDE SEQUENCE [LARGE SCALE GENOMIC DNA]</scope>
    <source>
        <strain evidence="2 3">CBS 125763</strain>
    </source>
</reference>
<dbReference type="Proteomes" id="UP000078343">
    <property type="component" value="Unassembled WGS sequence"/>
</dbReference>
<dbReference type="PANTHER" id="PTHR13246:SF1">
    <property type="entry name" value="CYTOSOLIC ENDO-BETA-N-ACETYLGLUCOSAMINIDASE"/>
    <property type="match status" value="1"/>
</dbReference>
<dbReference type="GO" id="GO:0033925">
    <property type="term" value="F:mannosyl-glycoprotein endo-beta-N-acetylglucosaminidase activity"/>
    <property type="evidence" value="ECO:0007669"/>
    <property type="project" value="UniProtKB-EC"/>
</dbReference>
<dbReference type="Pfam" id="PF03644">
    <property type="entry name" value="Glyco_hydro_85"/>
    <property type="match status" value="1"/>
</dbReference>
<dbReference type="OrthoDB" id="284473at2759"/>
<dbReference type="InterPro" id="IPR032979">
    <property type="entry name" value="ENGase"/>
</dbReference>
<sequence length="779" mass="87771">MAPTEEEKKDDQDRFVNGFAFFRKLDDIYAWEPKDADVLQIANTPLYKRPTGGDQSKCKILVMHDYRGNYLPYEASQGLTQPRKDYIMEYWQHVEIFNYFSHRRVTIPPPAWINAGHRNGALVLGTFIIEPFSQEDPKRIFHTYSPTPAKMPYRLPDILAEMASVYGFDGWLLNFESMIVDGADFQEDANGKQLTRHDKWSDFSQDVLKTWVAQLKTRLAQKVPHGKVIWYDALTKKNKDYGSMNVLNTFNDPYRDAAGSILINYFYANHELDATIKMAGAKLDTVYHGVDCWAQTNDDMKNTYDPDSGRRTAGFREDGQLELRRGTGHGGTATGRFVGFIAEKLDAARKAVNDASTKPGGAGVGLFAHGWAYEHFMPGTSVDRFMWEGEPNLTPLTDPTDKRRMPASVWKQKQDLRRTQDIGWQAEFDCPCSHSIVQHLWRHPPTAMDFKDWGIVKSALEYPAGTKSFFHTDYTEPVIDQSGQQYRYRLGQQSVLPIPGRRKRALNFTNAGESSGELEAVMSTKCTLRINLQNKGINDQSKVSGSLVLHQLNIDAALKPEITLVYRRLMDTTGLPIQLCARNGAHDEHYTLSGKASLAGQNETLTQSIPLRNTQDFVQDIRITMDNAPANTLASLTKDGVADLIEIISLTIKPQDHNYPDNKITKATLEKKTGKTGSYTRLMWTLANDLNPPKPLPNTTPTTTPRILPLSPTTMQFSHFHVRANGRFLGVAYTLGFPISEEEIKSWPAGKVHFQIRGIAFDGSYKDSGGWEGDLVLPA</sequence>
<dbReference type="GeneID" id="30014586"/>
<comment type="caution">
    <text evidence="2">The sequence shown here is derived from an EMBL/GenBank/DDBJ whole genome shotgun (WGS) entry which is preliminary data.</text>
</comment>
<keyword evidence="3" id="KW-1185">Reference proteome</keyword>
<gene>
    <name evidence="2" type="ORF">AYL99_10418</name>
</gene>